<sequence>MNEARSHGETWWPCSNSEARGVRVAGMSVGGASETQAIAAPRNDMALETVASVARRPYPPSYTPAPTIAPLPNTQGTIQPALLLTRAARLMGWQRSPSPRLAPNRMAPSHPRRYECVLPPSL</sequence>
<keyword evidence="2" id="KW-1185">Reference proteome</keyword>
<dbReference type="Proteomes" id="UP000324222">
    <property type="component" value="Unassembled WGS sequence"/>
</dbReference>
<protein>
    <submittedName>
        <fullName evidence="1">Uncharacterized protein</fullName>
    </submittedName>
</protein>
<dbReference type="AlphaFoldDB" id="A0A5B7JJD2"/>
<evidence type="ECO:0000313" key="1">
    <source>
        <dbReference type="EMBL" id="MPC96312.1"/>
    </source>
</evidence>
<accession>A0A5B7JJD2</accession>
<organism evidence="1 2">
    <name type="scientific">Portunus trituberculatus</name>
    <name type="common">Swimming crab</name>
    <name type="synonym">Neptunus trituberculatus</name>
    <dbReference type="NCBI Taxonomy" id="210409"/>
    <lineage>
        <taxon>Eukaryota</taxon>
        <taxon>Metazoa</taxon>
        <taxon>Ecdysozoa</taxon>
        <taxon>Arthropoda</taxon>
        <taxon>Crustacea</taxon>
        <taxon>Multicrustacea</taxon>
        <taxon>Malacostraca</taxon>
        <taxon>Eumalacostraca</taxon>
        <taxon>Eucarida</taxon>
        <taxon>Decapoda</taxon>
        <taxon>Pleocyemata</taxon>
        <taxon>Brachyura</taxon>
        <taxon>Eubrachyura</taxon>
        <taxon>Portunoidea</taxon>
        <taxon>Portunidae</taxon>
        <taxon>Portuninae</taxon>
        <taxon>Portunus</taxon>
    </lineage>
</organism>
<gene>
    <name evidence="1" type="ORF">E2C01_091563</name>
</gene>
<comment type="caution">
    <text evidence="1">The sequence shown here is derived from an EMBL/GenBank/DDBJ whole genome shotgun (WGS) entry which is preliminary data.</text>
</comment>
<dbReference type="EMBL" id="VSRR010105457">
    <property type="protein sequence ID" value="MPC96312.1"/>
    <property type="molecule type" value="Genomic_DNA"/>
</dbReference>
<name>A0A5B7JJD2_PORTR</name>
<proteinExistence type="predicted"/>
<reference evidence="1 2" key="1">
    <citation type="submission" date="2019-05" db="EMBL/GenBank/DDBJ databases">
        <title>Another draft genome of Portunus trituberculatus and its Hox gene families provides insights of decapod evolution.</title>
        <authorList>
            <person name="Jeong J.-H."/>
            <person name="Song I."/>
            <person name="Kim S."/>
            <person name="Choi T."/>
            <person name="Kim D."/>
            <person name="Ryu S."/>
            <person name="Kim W."/>
        </authorList>
    </citation>
    <scope>NUCLEOTIDE SEQUENCE [LARGE SCALE GENOMIC DNA]</scope>
    <source>
        <tissue evidence="1">Muscle</tissue>
    </source>
</reference>
<evidence type="ECO:0000313" key="2">
    <source>
        <dbReference type="Proteomes" id="UP000324222"/>
    </source>
</evidence>